<evidence type="ECO:0000259" key="17">
    <source>
        <dbReference type="PROSITE" id="PS50853"/>
    </source>
</evidence>
<evidence type="ECO:0000259" key="16">
    <source>
        <dbReference type="PROSITE" id="PS50835"/>
    </source>
</evidence>
<dbReference type="FunFam" id="2.60.40.10:FF:000028">
    <property type="entry name" value="Neuronal cell adhesion molecule"/>
    <property type="match status" value="1"/>
</dbReference>
<keyword evidence="8 14" id="KW-0472">Membrane</keyword>
<feature type="domain" description="Ig-like" evidence="16">
    <location>
        <begin position="223"/>
        <end position="317"/>
    </location>
</feature>
<evidence type="ECO:0000256" key="4">
    <source>
        <dbReference type="ARBA" id="ARBA00022622"/>
    </source>
</evidence>
<evidence type="ECO:0000313" key="18">
    <source>
        <dbReference type="EMBL" id="KAL2803510.1"/>
    </source>
</evidence>
<dbReference type="GO" id="GO:0007155">
    <property type="term" value="P:cell adhesion"/>
    <property type="evidence" value="ECO:0007669"/>
    <property type="project" value="UniProtKB-KW"/>
</dbReference>
<dbReference type="FunFam" id="2.60.40.10:FF:000064">
    <property type="entry name" value="Contactin 1"/>
    <property type="match status" value="1"/>
</dbReference>
<keyword evidence="12" id="KW-0393">Immunoglobulin domain</keyword>
<dbReference type="EMBL" id="JBFSEQ010000001">
    <property type="protein sequence ID" value="KAL2803510.1"/>
    <property type="molecule type" value="Genomic_DNA"/>
</dbReference>
<dbReference type="GO" id="GO:0005886">
    <property type="term" value="C:plasma membrane"/>
    <property type="evidence" value="ECO:0007669"/>
    <property type="project" value="UniProtKB-SubCell"/>
</dbReference>
<evidence type="ECO:0000256" key="11">
    <source>
        <dbReference type="ARBA" id="ARBA00023288"/>
    </source>
</evidence>
<dbReference type="InterPro" id="IPR003961">
    <property type="entry name" value="FN3_dom"/>
</dbReference>
<keyword evidence="10" id="KW-0325">Glycoprotein</keyword>
<keyword evidence="9" id="KW-1015">Disulfide bond</keyword>
<dbReference type="InterPro" id="IPR036116">
    <property type="entry name" value="FN3_sf"/>
</dbReference>
<keyword evidence="5 15" id="KW-0732">Signal</keyword>
<accession>A0ABD2F3E4</accession>
<evidence type="ECO:0000256" key="3">
    <source>
        <dbReference type="ARBA" id="ARBA00022475"/>
    </source>
</evidence>
<evidence type="ECO:0000256" key="10">
    <source>
        <dbReference type="ARBA" id="ARBA00023180"/>
    </source>
</evidence>
<dbReference type="PROSITE" id="PS50835">
    <property type="entry name" value="IG_LIKE"/>
    <property type="match status" value="4"/>
</dbReference>
<dbReference type="FunFam" id="2.60.40.10:FF:000004">
    <property type="entry name" value="DCC isoform 1"/>
    <property type="match status" value="1"/>
</dbReference>
<feature type="domain" description="Fibronectin type-III" evidence="17">
    <location>
        <begin position="518"/>
        <end position="615"/>
    </location>
</feature>
<keyword evidence="3" id="KW-1003">Cell membrane</keyword>
<feature type="domain" description="Fibronectin type-III" evidence="17">
    <location>
        <begin position="620"/>
        <end position="716"/>
    </location>
</feature>
<dbReference type="SUPFAM" id="SSF49265">
    <property type="entry name" value="Fibronectin type III"/>
    <property type="match status" value="2"/>
</dbReference>
<dbReference type="Pfam" id="PF07679">
    <property type="entry name" value="I-set"/>
    <property type="match status" value="1"/>
</dbReference>
<dbReference type="InterPro" id="IPR003598">
    <property type="entry name" value="Ig_sub2"/>
</dbReference>
<feature type="domain" description="Ig-like" evidence="16">
    <location>
        <begin position="122"/>
        <end position="208"/>
    </location>
</feature>
<name>A0ABD2F3E4_DAUMA</name>
<keyword evidence="19" id="KW-1185">Reference proteome</keyword>
<keyword evidence="4" id="KW-0336">GPI-anchor</keyword>
<dbReference type="InterPro" id="IPR013098">
    <property type="entry name" value="Ig_I-set"/>
</dbReference>
<evidence type="ECO:0000313" key="19">
    <source>
        <dbReference type="Proteomes" id="UP001610411"/>
    </source>
</evidence>
<dbReference type="SMART" id="SM00408">
    <property type="entry name" value="IGc2"/>
    <property type="match status" value="4"/>
</dbReference>
<keyword evidence="14" id="KW-0812">Transmembrane</keyword>
<evidence type="ECO:0000256" key="2">
    <source>
        <dbReference type="ARBA" id="ARBA00009812"/>
    </source>
</evidence>
<comment type="caution">
    <text evidence="18">The sequence shown here is derived from an EMBL/GenBank/DDBJ whole genome shotgun (WGS) entry which is preliminary data.</text>
</comment>
<feature type="transmembrane region" description="Helical" evidence="14">
    <location>
        <begin position="825"/>
        <end position="843"/>
    </location>
</feature>
<gene>
    <name evidence="18" type="ORF">WCI35_000088</name>
</gene>
<protein>
    <submittedName>
        <fullName evidence="18">Contactin-6 isoform 5</fullName>
    </submittedName>
</protein>
<evidence type="ECO:0000256" key="5">
    <source>
        <dbReference type="ARBA" id="ARBA00022729"/>
    </source>
</evidence>
<dbReference type="InterPro" id="IPR003599">
    <property type="entry name" value="Ig_sub"/>
</dbReference>
<dbReference type="FunFam" id="2.60.40.10:FF:000054">
    <property type="entry name" value="Contactin 1"/>
    <property type="match status" value="1"/>
</dbReference>
<feature type="domain" description="Ig-like" evidence="16">
    <location>
        <begin position="32"/>
        <end position="117"/>
    </location>
</feature>
<reference evidence="18 19" key="1">
    <citation type="journal article" date="2024" name="G3 (Bethesda)">
        <title>A hybrid genome assembly of the endangered aye-aye (Daubentonia madagascariensis).</title>
        <authorList>
            <person name="Versoza C.J."/>
            <person name="Pfeifer S.P."/>
        </authorList>
    </citation>
    <scope>NUCLEOTIDE SEQUENCE [LARGE SCALE GENOMIC DNA]</scope>
    <source>
        <strain evidence="18">6821</strain>
    </source>
</reference>
<feature type="signal peptide" evidence="15">
    <location>
        <begin position="1"/>
        <end position="19"/>
    </location>
</feature>
<keyword evidence="6" id="KW-0677">Repeat</keyword>
<dbReference type="FunFam" id="2.60.40.10:FF:000052">
    <property type="entry name" value="Contactin 1"/>
    <property type="match status" value="1"/>
</dbReference>
<dbReference type="CDD" id="cd00063">
    <property type="entry name" value="FN3"/>
    <property type="match status" value="4"/>
</dbReference>
<comment type="subcellular location">
    <subcellularLocation>
        <location evidence="1">Cell membrane</location>
        <topology evidence="1">Lipid-anchor</topology>
        <topology evidence="1">GPI-anchor</topology>
    </subcellularLocation>
</comment>
<dbReference type="Proteomes" id="UP001610411">
    <property type="component" value="Unassembled WGS sequence"/>
</dbReference>
<feature type="region of interest" description="Disordered" evidence="13">
    <location>
        <begin position="702"/>
        <end position="723"/>
    </location>
</feature>
<dbReference type="InterPro" id="IPR013783">
    <property type="entry name" value="Ig-like_fold"/>
</dbReference>
<keyword evidence="7" id="KW-0130">Cell adhesion</keyword>
<dbReference type="InterPro" id="IPR007110">
    <property type="entry name" value="Ig-like_dom"/>
</dbReference>
<dbReference type="PROSITE" id="PS50853">
    <property type="entry name" value="FN3"/>
    <property type="match status" value="4"/>
</dbReference>
<feature type="compositionally biased region" description="Polar residues" evidence="13">
    <location>
        <begin position="702"/>
        <end position="717"/>
    </location>
</feature>
<dbReference type="PANTHER" id="PTHR44170:SF38">
    <property type="entry name" value="CONTACTIN 6"/>
    <property type="match status" value="1"/>
</dbReference>
<sequence>MRLLWKLIILLPLINSCAGDGLLSRPIFTQEPEDVIFPLDLSKSEIILNCAASGYPSPHYRWKQNGTDIDFTMSYHYRLDGGSLAISSPHTDQDIGTYQCLATNLLGTILSRKAKLQFAYIDDFETKTRSTVSVREGQGVVLLCGPPPHFGDLSYAWTFNDNPLYVQEDNRRFVSQETGNLYIAKVEPSDVGNYTCFITNKEAQRSVQGPPTPLVQRTDASAPDFSKNPIKKNSVVQVGGNIVIECKPHAFPRAAVSWKRGVESLRQSKRVFLLEDGSLKICNVTRSDAGSYTCIATNQFGIAKNTGSLIVKERTVITVPPSKMDVTVGESIVLPCQVSHDPTIEVVFVWSFNGDVIDLKKGVAHFERIGGESVGDLMIRNIQLNHSGKYLCTVQTTLESLSAVADIIVRGPPGPPEDVKVEHISSTTSQLRWRPGPDNNSPIQIFTIQTRTPFSVGWQAVATVPEILNGKTYNATVVGLSPWVEYEFRVVAGNSIGIGEPSKPSELLRTKASVPVVAPVNINGGGGSRSELVITWESIPEELQNGEGFGYIIMFRPVGSTTWTKERVASVESSRFVYRNESIIPLSPFEVKVGVYNNEGEGSLSTVSIVYSGEDEPQLAPRGISVQSFSASEMEVSWNAIAWNRNTGRVLGYEVLYWTDDSKESMIGKIRVSGNVTTKNITGLKANTIYFASVRAYNTAGTGPSSPPVNVTTKKSPPSQPPANIAWKLTNSKLCLNWEHVKTMENESEVLGYKILYRQNRHSKTHILETNNTSAELLVPFEEDYLIEIRTVSDGGDGSSSEEIRIPKMSSLSSRGIQVLEPTTYFLSIVVMIFYCFAIQPLIR</sequence>
<evidence type="ECO:0000256" key="6">
    <source>
        <dbReference type="ARBA" id="ARBA00022737"/>
    </source>
</evidence>
<dbReference type="InterPro" id="IPR036179">
    <property type="entry name" value="Ig-like_dom_sf"/>
</dbReference>
<keyword evidence="11" id="KW-0449">Lipoprotein</keyword>
<feature type="chain" id="PRO_5044743224" evidence="15">
    <location>
        <begin position="20"/>
        <end position="844"/>
    </location>
</feature>
<dbReference type="Pfam" id="PF00041">
    <property type="entry name" value="fn3"/>
    <property type="match status" value="2"/>
</dbReference>
<dbReference type="Pfam" id="PF13927">
    <property type="entry name" value="Ig_3"/>
    <property type="match status" value="3"/>
</dbReference>
<dbReference type="SUPFAM" id="SSF48726">
    <property type="entry name" value="Immunoglobulin"/>
    <property type="match status" value="4"/>
</dbReference>
<dbReference type="GO" id="GO:0098552">
    <property type="term" value="C:side of membrane"/>
    <property type="evidence" value="ECO:0007669"/>
    <property type="project" value="UniProtKB-KW"/>
</dbReference>
<dbReference type="SMART" id="SM00060">
    <property type="entry name" value="FN3"/>
    <property type="match status" value="4"/>
</dbReference>
<evidence type="ECO:0000256" key="14">
    <source>
        <dbReference type="SAM" id="Phobius"/>
    </source>
</evidence>
<evidence type="ECO:0000256" key="15">
    <source>
        <dbReference type="SAM" id="SignalP"/>
    </source>
</evidence>
<dbReference type="FunFam" id="2.60.40.10:FF:000035">
    <property type="entry name" value="Contactin 1"/>
    <property type="match status" value="1"/>
</dbReference>
<evidence type="ECO:0000256" key="1">
    <source>
        <dbReference type="ARBA" id="ARBA00004609"/>
    </source>
</evidence>
<dbReference type="PANTHER" id="PTHR44170">
    <property type="entry name" value="PROTEIN SIDEKICK"/>
    <property type="match status" value="1"/>
</dbReference>
<dbReference type="SMART" id="SM00409">
    <property type="entry name" value="IG"/>
    <property type="match status" value="4"/>
</dbReference>
<evidence type="ECO:0000256" key="7">
    <source>
        <dbReference type="ARBA" id="ARBA00022889"/>
    </source>
</evidence>
<dbReference type="CDD" id="cd04969">
    <property type="entry name" value="Ig5_Contactin"/>
    <property type="match status" value="1"/>
</dbReference>
<keyword evidence="14" id="KW-1133">Transmembrane helix</keyword>
<evidence type="ECO:0000256" key="9">
    <source>
        <dbReference type="ARBA" id="ARBA00023157"/>
    </source>
</evidence>
<dbReference type="FunFam" id="2.60.40.10:FF:000044">
    <property type="entry name" value="Contactin 1"/>
    <property type="match status" value="1"/>
</dbReference>
<evidence type="ECO:0000256" key="8">
    <source>
        <dbReference type="ARBA" id="ARBA00023136"/>
    </source>
</evidence>
<feature type="domain" description="Fibronectin type-III" evidence="17">
    <location>
        <begin position="717"/>
        <end position="811"/>
    </location>
</feature>
<dbReference type="AlphaFoldDB" id="A0ABD2F3E4"/>
<proteinExistence type="inferred from homology"/>
<organism evidence="18 19">
    <name type="scientific">Daubentonia madagascariensis</name>
    <name type="common">Aye-aye</name>
    <name type="synonym">Sciurus madagascariensis</name>
    <dbReference type="NCBI Taxonomy" id="31869"/>
    <lineage>
        <taxon>Eukaryota</taxon>
        <taxon>Metazoa</taxon>
        <taxon>Chordata</taxon>
        <taxon>Craniata</taxon>
        <taxon>Vertebrata</taxon>
        <taxon>Euteleostomi</taxon>
        <taxon>Mammalia</taxon>
        <taxon>Eutheria</taxon>
        <taxon>Euarchontoglires</taxon>
        <taxon>Primates</taxon>
        <taxon>Strepsirrhini</taxon>
        <taxon>Chiromyiformes</taxon>
        <taxon>Daubentoniidae</taxon>
        <taxon>Daubentonia</taxon>
    </lineage>
</organism>
<feature type="domain" description="Ig-like" evidence="16">
    <location>
        <begin position="329"/>
        <end position="402"/>
    </location>
</feature>
<comment type="similarity">
    <text evidence="2">Belongs to the immunoglobulin superfamily. Contactin family.</text>
</comment>
<feature type="domain" description="Fibronectin type-III" evidence="17">
    <location>
        <begin position="415"/>
        <end position="513"/>
    </location>
</feature>
<evidence type="ECO:0000256" key="13">
    <source>
        <dbReference type="SAM" id="MobiDB-lite"/>
    </source>
</evidence>
<evidence type="ECO:0000256" key="12">
    <source>
        <dbReference type="ARBA" id="ARBA00023319"/>
    </source>
</evidence>
<dbReference type="FunFam" id="2.60.40.10:FF:000047">
    <property type="entry name" value="Contactin 1"/>
    <property type="match status" value="1"/>
</dbReference>
<dbReference type="Gene3D" id="2.60.40.10">
    <property type="entry name" value="Immunoglobulins"/>
    <property type="match status" value="8"/>
</dbReference>